<reference evidence="2 3" key="1">
    <citation type="submission" date="2017-04" db="EMBL/GenBank/DDBJ databases">
        <title>Novel microbial lineages endemic to geothermal iron-oxide mats fill important gaps in the evolutionary history of Archaea.</title>
        <authorList>
            <person name="Jay Z.J."/>
            <person name="Beam J.P."/>
            <person name="Dlakic M."/>
            <person name="Rusch D.B."/>
            <person name="Kozubal M.A."/>
            <person name="Inskeep W.P."/>
        </authorList>
    </citation>
    <scope>NUCLEOTIDE SEQUENCE [LARGE SCALE GENOMIC DNA]</scope>
    <source>
        <strain evidence="2">OSP_D</strain>
    </source>
</reference>
<feature type="transmembrane region" description="Helical" evidence="1">
    <location>
        <begin position="231"/>
        <end position="248"/>
    </location>
</feature>
<proteinExistence type="predicted"/>
<feature type="transmembrane region" description="Helical" evidence="1">
    <location>
        <begin position="128"/>
        <end position="147"/>
    </location>
</feature>
<evidence type="ECO:0000313" key="3">
    <source>
        <dbReference type="Proteomes" id="UP000240322"/>
    </source>
</evidence>
<keyword evidence="1" id="KW-0812">Transmembrane</keyword>
<sequence length="937" mass="102350">MSGRLSEGKLLLLVFGLTSLPSLGWYRFKPIVFWDGGLPFTSLTRTTPSELYSIVRYGLEGVNPHLYPPQPTIQSSLVYTLELNALHMVFPMWASQFISTYILLLVGQLGVYKCASWLSAKIGVRPPLWAAVLASAFYVYSPMYQFVLGDGSITYVNVWCTYPAMLYLLLALTDKWGRWADYFKLLLALLALGALASVDYSYFEYVGENLALIVGMVVLVSSYAGVRRLGATLLGFGTLQASYAYFLWRDVIMAPSVAGQGAPPLVSAYHSYFNYASSFNSYLNQLANYYWPVGQPGYPMLPNVPPITVSPLYGLLVLVCCTLPILLASSKMRLIPIYILLVSFVGLAAGSNPPFSAAANTLYTHFWVYRALTEPFLAVGFGVTFTLSVLLVFGLTHLSKRVELRGRAQPAAALLLVGVLVSSIFLMLPYAVGAPSPILPLFSSYNGDITYTVHRVTPRISVPNYYYSLVEYLNTLPERGAVLILPIEGNLYTSTWYVGVDMLSALLNKPVITGGYLDEYPALVDAVYEWSLGYPTNITRILAESGVGYILLQGDVTYGDFMSETPYYNMSYIEGRLNTTPGIQRLAVIGPDIVYGVRAEESHWSTSGDAGTSVSPPSGFAVYPISQVEEVNPTPGHPYRALFNLTAYTENGEPTLTRIKTTGCVDATLSSKWEPINHGVEISVTPSCPTAGGVGFTATISIPLELNKPNTTIYLSYAYNLTTTGSNTTVTLNSPAHTYNPLQLASPQGWVYYAYPAANYTSLTITLGGLILSGHPVNYTLRDLYVSLGVDTQTLLTSIPGVYLWSPNKTLDSTAVGDSPPTLGSWSCSVLECSLSLKASSPFLLVWYTPYSQGYTLSVDGTTDRAHLEALGVFNAWIVNKTGTLNIRAKWVNPNEPWDIFTGTIWVILLSIFVTTGIRARKKPSVGGRGHIVGQGI</sequence>
<name>A0A2R6B0I0_9ARCH</name>
<feature type="transmembrane region" description="Helical" evidence="1">
    <location>
        <begin position="185"/>
        <end position="203"/>
    </location>
</feature>
<evidence type="ECO:0008006" key="4">
    <source>
        <dbReference type="Google" id="ProtNLM"/>
    </source>
</evidence>
<evidence type="ECO:0000256" key="1">
    <source>
        <dbReference type="SAM" id="Phobius"/>
    </source>
</evidence>
<dbReference type="AlphaFoldDB" id="A0A2R6B0I0"/>
<accession>A0A2R6B0I0</accession>
<feature type="transmembrane region" description="Helical" evidence="1">
    <location>
        <begin position="375"/>
        <end position="399"/>
    </location>
</feature>
<dbReference type="Proteomes" id="UP000240322">
    <property type="component" value="Unassembled WGS sequence"/>
</dbReference>
<protein>
    <recommendedName>
        <fullName evidence="4">Membrane protein 6-pyruvoyl-tetrahydropterin synthase-related domain-containing protein</fullName>
    </recommendedName>
</protein>
<evidence type="ECO:0000313" key="2">
    <source>
        <dbReference type="EMBL" id="PSN92093.1"/>
    </source>
</evidence>
<feature type="transmembrane region" description="Helical" evidence="1">
    <location>
        <begin position="411"/>
        <end position="432"/>
    </location>
</feature>
<organism evidence="2 3">
    <name type="scientific">Candidatus Marsarchaeota G2 archaeon OSP_D</name>
    <dbReference type="NCBI Taxonomy" id="1978157"/>
    <lineage>
        <taxon>Archaea</taxon>
        <taxon>Candidatus Marsarchaeota</taxon>
        <taxon>Candidatus Marsarchaeota group 2</taxon>
    </lineage>
</organism>
<feature type="transmembrane region" description="Helical" evidence="1">
    <location>
        <begin position="153"/>
        <end position="173"/>
    </location>
</feature>
<feature type="transmembrane region" description="Helical" evidence="1">
    <location>
        <begin position="307"/>
        <end position="328"/>
    </location>
</feature>
<gene>
    <name evidence="2" type="ORF">B9Q03_02105</name>
</gene>
<feature type="transmembrane region" description="Helical" evidence="1">
    <location>
        <begin position="209"/>
        <end position="226"/>
    </location>
</feature>
<comment type="caution">
    <text evidence="2">The sequence shown here is derived from an EMBL/GenBank/DDBJ whole genome shotgun (WGS) entry which is preliminary data.</text>
</comment>
<dbReference type="EMBL" id="NEXE01000010">
    <property type="protein sequence ID" value="PSN92093.1"/>
    <property type="molecule type" value="Genomic_DNA"/>
</dbReference>
<feature type="transmembrane region" description="Helical" evidence="1">
    <location>
        <begin position="335"/>
        <end position="355"/>
    </location>
</feature>
<keyword evidence="1" id="KW-1133">Transmembrane helix</keyword>
<keyword evidence="1" id="KW-0472">Membrane</keyword>